<evidence type="ECO:0000256" key="3">
    <source>
        <dbReference type="ARBA" id="ARBA00010594"/>
    </source>
</evidence>
<comment type="catalytic activity">
    <reaction evidence="27">
        <text>1-hexadecanoyl-sn-glycero-3-phosphocholine + H2O = 1-hexadecanoyl-sn-glycerol + phosphocholine + H(+)</text>
        <dbReference type="Rhea" id="RHEA:41119"/>
        <dbReference type="ChEBI" id="CHEBI:15377"/>
        <dbReference type="ChEBI" id="CHEBI:15378"/>
        <dbReference type="ChEBI" id="CHEBI:72998"/>
        <dbReference type="ChEBI" id="CHEBI:75542"/>
        <dbReference type="ChEBI" id="CHEBI:295975"/>
    </reaction>
    <physiologicalReaction direction="left-to-right" evidence="27">
        <dbReference type="Rhea" id="RHEA:41120"/>
    </physiologicalReaction>
</comment>
<evidence type="ECO:0000256" key="30">
    <source>
        <dbReference type="ARBA" id="ARBA00049092"/>
    </source>
</evidence>
<evidence type="ECO:0000256" key="31">
    <source>
        <dbReference type="ARBA" id="ARBA00049320"/>
    </source>
</evidence>
<keyword evidence="5" id="KW-1003">Cell membrane</keyword>
<dbReference type="GO" id="GO:0046872">
    <property type="term" value="F:metal ion binding"/>
    <property type="evidence" value="ECO:0007669"/>
    <property type="project" value="UniProtKB-KW"/>
</dbReference>
<evidence type="ECO:0000256" key="19">
    <source>
        <dbReference type="ARBA" id="ARBA00032556"/>
    </source>
</evidence>
<evidence type="ECO:0000256" key="26">
    <source>
        <dbReference type="ARBA" id="ARBA00047779"/>
    </source>
</evidence>
<keyword evidence="8" id="KW-0479">Metal-binding</keyword>
<protein>
    <recommendedName>
        <fullName evidence="4">glycerophosphocholine cholinephosphodiesterase</fullName>
        <ecNumber evidence="4">3.1.4.38</ecNumber>
    </recommendedName>
    <alternativeName>
        <fullName evidence="19">Choline-specific glycerophosphodiester phosphodiesterase</fullName>
    </alternativeName>
    <alternativeName>
        <fullName evidence="18">Ectonucleotide pyrophosphatase/phosphodiesterase family member 6</fullName>
    </alternativeName>
</protein>
<dbReference type="Proteomes" id="UP000821837">
    <property type="component" value="Chromosome 5"/>
</dbReference>
<keyword evidence="6" id="KW-0597">Phosphoprotein</keyword>
<evidence type="ECO:0000256" key="32">
    <source>
        <dbReference type="SAM" id="SignalP"/>
    </source>
</evidence>
<comment type="catalytic activity">
    <reaction evidence="24">
        <text>a 1-O-alkyl-sn-glycero-3-phosphocholine + H2O = a 1-O-alkyl-sn-glycerol + phosphocholine + H(+)</text>
        <dbReference type="Rhea" id="RHEA:36083"/>
        <dbReference type="ChEBI" id="CHEBI:15377"/>
        <dbReference type="ChEBI" id="CHEBI:15378"/>
        <dbReference type="ChEBI" id="CHEBI:15850"/>
        <dbReference type="ChEBI" id="CHEBI:30909"/>
        <dbReference type="ChEBI" id="CHEBI:295975"/>
    </reaction>
    <physiologicalReaction direction="left-to-right" evidence="24">
        <dbReference type="Rhea" id="RHEA:36084"/>
    </physiologicalReaction>
</comment>
<dbReference type="GO" id="GO:0098552">
    <property type="term" value="C:side of membrane"/>
    <property type="evidence" value="ECO:0007669"/>
    <property type="project" value="UniProtKB-KW"/>
</dbReference>
<evidence type="ECO:0000256" key="27">
    <source>
        <dbReference type="ARBA" id="ARBA00048209"/>
    </source>
</evidence>
<evidence type="ECO:0000256" key="1">
    <source>
        <dbReference type="ARBA" id="ARBA00001947"/>
    </source>
</evidence>
<comment type="catalytic activity">
    <reaction evidence="28">
        <text>sphing-4-enine-phosphocholine + H2O = sphing-4-enine + phosphocholine + H(+)</text>
        <dbReference type="Rhea" id="RHEA:41095"/>
        <dbReference type="ChEBI" id="CHEBI:15377"/>
        <dbReference type="ChEBI" id="CHEBI:15378"/>
        <dbReference type="ChEBI" id="CHEBI:57756"/>
        <dbReference type="ChEBI" id="CHEBI:58906"/>
        <dbReference type="ChEBI" id="CHEBI:295975"/>
    </reaction>
    <physiologicalReaction direction="left-to-right" evidence="28">
        <dbReference type="Rhea" id="RHEA:41096"/>
    </physiologicalReaction>
</comment>
<evidence type="ECO:0000256" key="13">
    <source>
        <dbReference type="ARBA" id="ARBA00023098"/>
    </source>
</evidence>
<evidence type="ECO:0000256" key="11">
    <source>
        <dbReference type="ARBA" id="ARBA00022833"/>
    </source>
</evidence>
<name>A0A9D4PRE6_RHISA</name>
<evidence type="ECO:0000256" key="4">
    <source>
        <dbReference type="ARBA" id="ARBA00012318"/>
    </source>
</evidence>
<accession>A0A9D4PRE6</accession>
<dbReference type="EC" id="3.1.4.38" evidence="4"/>
<evidence type="ECO:0000256" key="14">
    <source>
        <dbReference type="ARBA" id="ARBA00023136"/>
    </source>
</evidence>
<dbReference type="Pfam" id="PF01663">
    <property type="entry name" value="Phosphodiest"/>
    <property type="match status" value="1"/>
</dbReference>
<evidence type="ECO:0000256" key="24">
    <source>
        <dbReference type="ARBA" id="ARBA00047494"/>
    </source>
</evidence>
<reference evidence="33" key="1">
    <citation type="journal article" date="2020" name="Cell">
        <title>Large-Scale Comparative Analyses of Tick Genomes Elucidate Their Genetic Diversity and Vector Capacities.</title>
        <authorList>
            <consortium name="Tick Genome and Microbiome Consortium (TIGMIC)"/>
            <person name="Jia N."/>
            <person name="Wang J."/>
            <person name="Shi W."/>
            <person name="Du L."/>
            <person name="Sun Y."/>
            <person name="Zhan W."/>
            <person name="Jiang J.F."/>
            <person name="Wang Q."/>
            <person name="Zhang B."/>
            <person name="Ji P."/>
            <person name="Bell-Sakyi L."/>
            <person name="Cui X.M."/>
            <person name="Yuan T.T."/>
            <person name="Jiang B.G."/>
            <person name="Yang W.F."/>
            <person name="Lam T.T."/>
            <person name="Chang Q.C."/>
            <person name="Ding S.J."/>
            <person name="Wang X.J."/>
            <person name="Zhu J.G."/>
            <person name="Ruan X.D."/>
            <person name="Zhao L."/>
            <person name="Wei J.T."/>
            <person name="Ye R.Z."/>
            <person name="Que T.C."/>
            <person name="Du C.H."/>
            <person name="Zhou Y.H."/>
            <person name="Cheng J.X."/>
            <person name="Dai P.F."/>
            <person name="Guo W.B."/>
            <person name="Han X.H."/>
            <person name="Huang E.J."/>
            <person name="Li L.F."/>
            <person name="Wei W."/>
            <person name="Gao Y.C."/>
            <person name="Liu J.Z."/>
            <person name="Shao H.Z."/>
            <person name="Wang X."/>
            <person name="Wang C.C."/>
            <person name="Yang T.C."/>
            <person name="Huo Q.B."/>
            <person name="Li W."/>
            <person name="Chen H.Y."/>
            <person name="Chen S.E."/>
            <person name="Zhou L.G."/>
            <person name="Ni X.B."/>
            <person name="Tian J.H."/>
            <person name="Sheng Y."/>
            <person name="Liu T."/>
            <person name="Pan Y.S."/>
            <person name="Xia L.Y."/>
            <person name="Li J."/>
            <person name="Zhao F."/>
            <person name="Cao W.C."/>
        </authorList>
    </citation>
    <scope>NUCLEOTIDE SEQUENCE</scope>
    <source>
        <strain evidence="33">Rsan-2018</strain>
    </source>
</reference>
<keyword evidence="7" id="KW-0336">GPI-anchor</keyword>
<keyword evidence="13" id="KW-0443">Lipid metabolism</keyword>
<evidence type="ECO:0000313" key="33">
    <source>
        <dbReference type="EMBL" id="KAH7951478.1"/>
    </source>
</evidence>
<dbReference type="SUPFAM" id="SSF53649">
    <property type="entry name" value="Alkaline phosphatase-like"/>
    <property type="match status" value="1"/>
</dbReference>
<feature type="chain" id="PRO_5038403764" description="glycerophosphocholine cholinephosphodiesterase" evidence="32">
    <location>
        <begin position="23"/>
        <end position="122"/>
    </location>
</feature>
<evidence type="ECO:0000256" key="28">
    <source>
        <dbReference type="ARBA" id="ARBA00048234"/>
    </source>
</evidence>
<comment type="catalytic activity">
    <reaction evidence="22">
        <text>1-(9Z-octadecenoyl)-sn-glycero-3-phosphocholine + H2O = 1-(9Z-octadecenoyl)-sn-glycerol + phosphocholine + H(+)</text>
        <dbReference type="Rhea" id="RHEA:41091"/>
        <dbReference type="ChEBI" id="CHEBI:15377"/>
        <dbReference type="ChEBI" id="CHEBI:15378"/>
        <dbReference type="ChEBI" id="CHEBI:28610"/>
        <dbReference type="ChEBI" id="CHEBI:75757"/>
        <dbReference type="ChEBI" id="CHEBI:295975"/>
    </reaction>
    <physiologicalReaction direction="left-to-right" evidence="22">
        <dbReference type="Rhea" id="RHEA:41092"/>
    </physiologicalReaction>
</comment>
<comment type="cofactor">
    <cofactor evidence="1">
        <name>Zn(2+)</name>
        <dbReference type="ChEBI" id="CHEBI:29105"/>
    </cofactor>
</comment>
<evidence type="ECO:0000256" key="12">
    <source>
        <dbReference type="ARBA" id="ARBA00022963"/>
    </source>
</evidence>
<comment type="catalytic activity">
    <reaction evidence="30">
        <text>1-(9Z,12Z)-octadecadienoyl-sn-glycero-3-phosphocholine + H2O = 1-(9Z,12Z-octadecadienoyl)-sn-glycerol + phosphocholine + H(+)</text>
        <dbReference type="Rhea" id="RHEA:41115"/>
        <dbReference type="ChEBI" id="CHEBI:15377"/>
        <dbReference type="ChEBI" id="CHEBI:15378"/>
        <dbReference type="ChEBI" id="CHEBI:28733"/>
        <dbReference type="ChEBI" id="CHEBI:75561"/>
        <dbReference type="ChEBI" id="CHEBI:295975"/>
    </reaction>
    <physiologicalReaction direction="left-to-right" evidence="30">
        <dbReference type="Rhea" id="RHEA:41116"/>
    </physiologicalReaction>
</comment>
<keyword evidence="11" id="KW-0862">Zinc</keyword>
<evidence type="ECO:0000256" key="10">
    <source>
        <dbReference type="ARBA" id="ARBA00022801"/>
    </source>
</evidence>
<evidence type="ECO:0000256" key="9">
    <source>
        <dbReference type="ARBA" id="ARBA00022729"/>
    </source>
</evidence>
<evidence type="ECO:0000256" key="20">
    <source>
        <dbReference type="ARBA" id="ARBA00046203"/>
    </source>
</evidence>
<keyword evidence="16" id="KW-0325">Glycoprotein</keyword>
<dbReference type="GO" id="GO:0016042">
    <property type="term" value="P:lipid catabolic process"/>
    <property type="evidence" value="ECO:0007669"/>
    <property type="project" value="UniProtKB-KW"/>
</dbReference>
<dbReference type="GO" id="GO:0047390">
    <property type="term" value="F:glycerophosphocholine cholinephosphodiesterase activity"/>
    <property type="evidence" value="ECO:0007669"/>
    <property type="project" value="UniProtKB-EC"/>
</dbReference>
<evidence type="ECO:0000313" key="34">
    <source>
        <dbReference type="Proteomes" id="UP000821837"/>
    </source>
</evidence>
<comment type="similarity">
    <text evidence="3">Belongs to the nucleotide pyrophosphatase/phosphodiesterase family.</text>
</comment>
<evidence type="ECO:0000256" key="7">
    <source>
        <dbReference type="ARBA" id="ARBA00022622"/>
    </source>
</evidence>
<dbReference type="InterPro" id="IPR002591">
    <property type="entry name" value="Phosphodiest/P_Trfase"/>
</dbReference>
<feature type="signal peptide" evidence="32">
    <location>
        <begin position="1"/>
        <end position="22"/>
    </location>
</feature>
<keyword evidence="9 32" id="KW-0732">Signal</keyword>
<evidence type="ECO:0000256" key="17">
    <source>
        <dbReference type="ARBA" id="ARBA00023288"/>
    </source>
</evidence>
<keyword evidence="15" id="KW-1015">Disulfide bond</keyword>
<dbReference type="AlphaFoldDB" id="A0A9D4PRE6"/>
<comment type="catalytic activity">
    <reaction evidence="31">
        <text>1-(5Z,8Z,11Z,14Z-eicosatetraenoyl)-sn-glycero-3-phosphocholine + H2O = 1-(5Z,8Z,11Z,14Z-eicosatetraenoyl)-sn-glycerol + phosphocholine + H(+)</text>
        <dbReference type="Rhea" id="RHEA:41003"/>
        <dbReference type="ChEBI" id="CHEBI:15377"/>
        <dbReference type="ChEBI" id="CHEBI:15378"/>
        <dbReference type="ChEBI" id="CHEBI:34071"/>
        <dbReference type="ChEBI" id="CHEBI:74344"/>
        <dbReference type="ChEBI" id="CHEBI:295975"/>
    </reaction>
    <physiologicalReaction direction="left-to-right" evidence="31">
        <dbReference type="Rhea" id="RHEA:41004"/>
    </physiologicalReaction>
</comment>
<comment type="catalytic activity">
    <reaction evidence="29">
        <text>sn-glycerol 3-phosphocholine + H2O = phosphocholine + glycerol + H(+)</text>
        <dbReference type="Rhea" id="RHEA:19545"/>
        <dbReference type="ChEBI" id="CHEBI:15377"/>
        <dbReference type="ChEBI" id="CHEBI:15378"/>
        <dbReference type="ChEBI" id="CHEBI:16870"/>
        <dbReference type="ChEBI" id="CHEBI:17754"/>
        <dbReference type="ChEBI" id="CHEBI:295975"/>
        <dbReference type="EC" id="3.1.4.38"/>
    </reaction>
    <physiologicalReaction direction="left-to-right" evidence="29">
        <dbReference type="Rhea" id="RHEA:19546"/>
    </physiologicalReaction>
</comment>
<dbReference type="Gene3D" id="3.40.720.10">
    <property type="entry name" value="Alkaline Phosphatase, subunit A"/>
    <property type="match status" value="1"/>
</dbReference>
<keyword evidence="12" id="KW-0442">Lipid degradation</keyword>
<evidence type="ECO:0000256" key="29">
    <source>
        <dbReference type="ARBA" id="ARBA00048703"/>
    </source>
</evidence>
<dbReference type="VEuPathDB" id="VectorBase:RSAN_052024"/>
<organism evidence="33 34">
    <name type="scientific">Rhipicephalus sanguineus</name>
    <name type="common">Brown dog tick</name>
    <name type="synonym">Ixodes sanguineus</name>
    <dbReference type="NCBI Taxonomy" id="34632"/>
    <lineage>
        <taxon>Eukaryota</taxon>
        <taxon>Metazoa</taxon>
        <taxon>Ecdysozoa</taxon>
        <taxon>Arthropoda</taxon>
        <taxon>Chelicerata</taxon>
        <taxon>Arachnida</taxon>
        <taxon>Acari</taxon>
        <taxon>Parasitiformes</taxon>
        <taxon>Ixodida</taxon>
        <taxon>Ixodoidea</taxon>
        <taxon>Ixodidae</taxon>
        <taxon>Rhipicephalinae</taxon>
        <taxon>Rhipicephalus</taxon>
        <taxon>Rhipicephalus</taxon>
    </lineage>
</organism>
<evidence type="ECO:0000256" key="18">
    <source>
        <dbReference type="ARBA" id="ARBA00031167"/>
    </source>
</evidence>
<evidence type="ECO:0000256" key="16">
    <source>
        <dbReference type="ARBA" id="ARBA00023180"/>
    </source>
</evidence>
<keyword evidence="10" id="KW-0378">Hydrolase</keyword>
<comment type="function">
    <text evidence="20">Choline-specific glycerophosphodiesterase that hydrolyzes glycerophosphocholine (GPC) and lysophosphatidylcholine (LPC) and contributes to supplying choline to the cells. Has a preference for LPC with short (12:0 and 14:0) or polyunsaturated (18:2 and 20:4) fatty acids. In vitro, hydrolyzes only choline-containing lysophospholipids, such as sphingosylphosphorylcholine (SPC), platelet-activating factor (PAF) and lysoPAF, but not other lysophospholipids.</text>
</comment>
<keyword evidence="14" id="KW-0472">Membrane</keyword>
<gene>
    <name evidence="33" type="ORF">HPB52_009545</name>
</gene>
<comment type="caution">
    <text evidence="33">The sequence shown here is derived from an EMBL/GenBank/DDBJ whole genome shotgun (WGS) entry which is preliminary data.</text>
</comment>
<evidence type="ECO:0000256" key="5">
    <source>
        <dbReference type="ARBA" id="ARBA00022475"/>
    </source>
</evidence>
<comment type="catalytic activity">
    <reaction evidence="26">
        <text>1-tetradecanoyl-sn-glycero-3-phosphocholine + H2O = 1-tetradecanoyl-sn-glycerol + phosphocholine + H(+)</text>
        <dbReference type="Rhea" id="RHEA:40999"/>
        <dbReference type="ChEBI" id="CHEBI:15377"/>
        <dbReference type="ChEBI" id="CHEBI:15378"/>
        <dbReference type="ChEBI" id="CHEBI:64489"/>
        <dbReference type="ChEBI" id="CHEBI:75536"/>
        <dbReference type="ChEBI" id="CHEBI:295975"/>
    </reaction>
    <physiologicalReaction direction="left-to-right" evidence="26">
        <dbReference type="Rhea" id="RHEA:41000"/>
    </physiologicalReaction>
</comment>
<comment type="subcellular location">
    <subcellularLocation>
        <location evidence="2">Cell membrane</location>
        <topology evidence="2">Lipid-anchor</topology>
        <topology evidence="2">GPI-anchor</topology>
    </subcellularLocation>
</comment>
<comment type="catalytic activity">
    <reaction evidence="23">
        <text>glycero-2-phosphocholine + H2O = phosphocholine + glycerol + H(+)</text>
        <dbReference type="Rhea" id="RHEA:61684"/>
        <dbReference type="ChEBI" id="CHEBI:15377"/>
        <dbReference type="ChEBI" id="CHEBI:15378"/>
        <dbReference type="ChEBI" id="CHEBI:17754"/>
        <dbReference type="ChEBI" id="CHEBI:144950"/>
        <dbReference type="ChEBI" id="CHEBI:295975"/>
    </reaction>
    <physiologicalReaction direction="left-to-right" evidence="23">
        <dbReference type="Rhea" id="RHEA:61685"/>
    </physiologicalReaction>
</comment>
<comment type="catalytic activity">
    <reaction evidence="21">
        <text>1-dodecanoyl-sn-glycero-3-phosphocholine + H2O = 1-dodecanoyl-sn-glycerol + phosphocholine + H(+)</text>
        <dbReference type="Rhea" id="RHEA:41127"/>
        <dbReference type="ChEBI" id="CHEBI:15377"/>
        <dbReference type="ChEBI" id="CHEBI:15378"/>
        <dbReference type="ChEBI" id="CHEBI:74966"/>
        <dbReference type="ChEBI" id="CHEBI:75529"/>
        <dbReference type="ChEBI" id="CHEBI:295975"/>
    </reaction>
    <physiologicalReaction direction="left-to-right" evidence="21">
        <dbReference type="Rhea" id="RHEA:41128"/>
    </physiologicalReaction>
</comment>
<evidence type="ECO:0000256" key="22">
    <source>
        <dbReference type="ARBA" id="ARBA00047322"/>
    </source>
</evidence>
<evidence type="ECO:0000256" key="25">
    <source>
        <dbReference type="ARBA" id="ARBA00047600"/>
    </source>
</evidence>
<evidence type="ECO:0000256" key="6">
    <source>
        <dbReference type="ARBA" id="ARBA00022553"/>
    </source>
</evidence>
<proteinExistence type="inferred from homology"/>
<dbReference type="GO" id="GO:0005886">
    <property type="term" value="C:plasma membrane"/>
    <property type="evidence" value="ECO:0007669"/>
    <property type="project" value="UniProtKB-SubCell"/>
</dbReference>
<dbReference type="EMBL" id="JABSTV010001251">
    <property type="protein sequence ID" value="KAH7951478.1"/>
    <property type="molecule type" value="Genomic_DNA"/>
</dbReference>
<sequence>MSTTLCWWWVLWCLAMAGVVAAGSGRLNPRSLSSSSNEQQPRPKLLVILVQGVRADYIDHAVHQGFARLAQSGIRAEYVLPVFPSSPYPNAYSIATGTFTSAHHALLFNRLIVWVRVGIKTY</sequence>
<reference evidence="33" key="2">
    <citation type="submission" date="2021-09" db="EMBL/GenBank/DDBJ databases">
        <authorList>
            <person name="Jia N."/>
            <person name="Wang J."/>
            <person name="Shi W."/>
            <person name="Du L."/>
            <person name="Sun Y."/>
            <person name="Zhan W."/>
            <person name="Jiang J."/>
            <person name="Wang Q."/>
            <person name="Zhang B."/>
            <person name="Ji P."/>
            <person name="Sakyi L.B."/>
            <person name="Cui X."/>
            <person name="Yuan T."/>
            <person name="Jiang B."/>
            <person name="Yang W."/>
            <person name="Lam T.T.-Y."/>
            <person name="Chang Q."/>
            <person name="Ding S."/>
            <person name="Wang X."/>
            <person name="Zhu J."/>
            <person name="Ruan X."/>
            <person name="Zhao L."/>
            <person name="Wei J."/>
            <person name="Que T."/>
            <person name="Du C."/>
            <person name="Cheng J."/>
            <person name="Dai P."/>
            <person name="Han X."/>
            <person name="Huang E."/>
            <person name="Gao Y."/>
            <person name="Liu J."/>
            <person name="Shao H."/>
            <person name="Ye R."/>
            <person name="Li L."/>
            <person name="Wei W."/>
            <person name="Wang X."/>
            <person name="Wang C."/>
            <person name="Huo Q."/>
            <person name="Li W."/>
            <person name="Guo W."/>
            <person name="Chen H."/>
            <person name="Chen S."/>
            <person name="Zhou L."/>
            <person name="Zhou L."/>
            <person name="Ni X."/>
            <person name="Tian J."/>
            <person name="Zhou Y."/>
            <person name="Sheng Y."/>
            <person name="Liu T."/>
            <person name="Pan Y."/>
            <person name="Xia L."/>
            <person name="Li J."/>
            <person name="Zhao F."/>
            <person name="Cao W."/>
        </authorList>
    </citation>
    <scope>NUCLEOTIDE SEQUENCE</scope>
    <source>
        <strain evidence="33">Rsan-2018</strain>
        <tissue evidence="33">Larvae</tissue>
    </source>
</reference>
<dbReference type="PANTHER" id="PTHR10151:SF66">
    <property type="entry name" value="GLYCEROPHOSPHOCHOLINE CHOLINEPHOSPHODIESTERASE ENPP6"/>
    <property type="match status" value="1"/>
</dbReference>
<evidence type="ECO:0000256" key="21">
    <source>
        <dbReference type="ARBA" id="ARBA00047290"/>
    </source>
</evidence>
<evidence type="ECO:0000256" key="8">
    <source>
        <dbReference type="ARBA" id="ARBA00022723"/>
    </source>
</evidence>
<comment type="catalytic activity">
    <reaction evidence="25">
        <text>a 1-acyl-sn-glycero-3-phosphocholine + H2O = a 1-acyl-sn-glycerol + phosphocholine + H(+)</text>
        <dbReference type="Rhea" id="RHEA:44720"/>
        <dbReference type="ChEBI" id="CHEBI:15377"/>
        <dbReference type="ChEBI" id="CHEBI:15378"/>
        <dbReference type="ChEBI" id="CHEBI:58168"/>
        <dbReference type="ChEBI" id="CHEBI:64683"/>
        <dbReference type="ChEBI" id="CHEBI:295975"/>
    </reaction>
    <physiologicalReaction direction="left-to-right" evidence="25">
        <dbReference type="Rhea" id="RHEA:44721"/>
    </physiologicalReaction>
</comment>
<evidence type="ECO:0000256" key="2">
    <source>
        <dbReference type="ARBA" id="ARBA00004609"/>
    </source>
</evidence>
<dbReference type="PANTHER" id="PTHR10151">
    <property type="entry name" value="ECTONUCLEOTIDE PYROPHOSPHATASE/PHOSPHODIESTERASE"/>
    <property type="match status" value="1"/>
</dbReference>
<keyword evidence="17" id="KW-0449">Lipoprotein</keyword>
<dbReference type="InterPro" id="IPR017850">
    <property type="entry name" value="Alkaline_phosphatase_core_sf"/>
</dbReference>
<keyword evidence="34" id="KW-1185">Reference proteome</keyword>
<evidence type="ECO:0000256" key="15">
    <source>
        <dbReference type="ARBA" id="ARBA00023157"/>
    </source>
</evidence>
<evidence type="ECO:0000256" key="23">
    <source>
        <dbReference type="ARBA" id="ARBA00047482"/>
    </source>
</evidence>